<reference evidence="4" key="1">
    <citation type="journal article" date="2019" name="Database">
        <title>The radish genome database (RadishGD): an integrated information resource for radish genomics.</title>
        <authorList>
            <person name="Yu H.J."/>
            <person name="Baek S."/>
            <person name="Lee Y.J."/>
            <person name="Cho A."/>
            <person name="Mun J.H."/>
        </authorList>
    </citation>
    <scope>NUCLEOTIDE SEQUENCE [LARGE SCALE GENOMIC DNA]</scope>
    <source>
        <strain evidence="4">cv. WK10039</strain>
    </source>
</reference>
<comment type="catalytic activity">
    <reaction evidence="1">
        <text>a 2'-deoxyribonucleoside 5'-diphosphate + ATP = a 2'-deoxyribonucleoside 5'-triphosphate + ADP</text>
        <dbReference type="Rhea" id="RHEA:44640"/>
        <dbReference type="ChEBI" id="CHEBI:30616"/>
        <dbReference type="ChEBI" id="CHEBI:61560"/>
        <dbReference type="ChEBI" id="CHEBI:73316"/>
        <dbReference type="ChEBI" id="CHEBI:456216"/>
        <dbReference type="EC" id="2.7.4.6"/>
    </reaction>
</comment>
<evidence type="ECO:0000313" key="5">
    <source>
        <dbReference type="RefSeq" id="XP_056841814.1"/>
    </source>
</evidence>
<feature type="region of interest" description="Disordered" evidence="3">
    <location>
        <begin position="107"/>
        <end position="135"/>
    </location>
</feature>
<protein>
    <submittedName>
        <fullName evidence="5">Uncharacterized protein LOC130494961</fullName>
    </submittedName>
</protein>
<feature type="compositionally biased region" description="Basic and acidic residues" evidence="3">
    <location>
        <begin position="110"/>
        <end position="135"/>
    </location>
</feature>
<evidence type="ECO:0000256" key="1">
    <source>
        <dbReference type="ARBA" id="ARBA00000082"/>
    </source>
</evidence>
<dbReference type="AlphaFoldDB" id="A0A9W3BRF7"/>
<dbReference type="InterPro" id="IPR036850">
    <property type="entry name" value="NDK-like_dom_sf"/>
</dbReference>
<keyword evidence="4" id="KW-1185">Reference proteome</keyword>
<evidence type="ECO:0000256" key="3">
    <source>
        <dbReference type="SAM" id="MobiDB-lite"/>
    </source>
</evidence>
<evidence type="ECO:0000313" key="4">
    <source>
        <dbReference type="Proteomes" id="UP000504610"/>
    </source>
</evidence>
<organism evidence="4 5">
    <name type="scientific">Raphanus sativus</name>
    <name type="common">Radish</name>
    <name type="synonym">Raphanus raphanistrum var. sativus</name>
    <dbReference type="NCBI Taxonomy" id="3726"/>
    <lineage>
        <taxon>Eukaryota</taxon>
        <taxon>Viridiplantae</taxon>
        <taxon>Streptophyta</taxon>
        <taxon>Embryophyta</taxon>
        <taxon>Tracheophyta</taxon>
        <taxon>Spermatophyta</taxon>
        <taxon>Magnoliopsida</taxon>
        <taxon>eudicotyledons</taxon>
        <taxon>Gunneridae</taxon>
        <taxon>Pentapetalae</taxon>
        <taxon>rosids</taxon>
        <taxon>malvids</taxon>
        <taxon>Brassicales</taxon>
        <taxon>Brassicaceae</taxon>
        <taxon>Brassiceae</taxon>
        <taxon>Raphanus</taxon>
    </lineage>
</organism>
<dbReference type="KEGG" id="rsz:130494961"/>
<accession>A0A9W3BRF7</accession>
<comment type="catalytic activity">
    <reaction evidence="2">
        <text>a ribonucleoside 5'-diphosphate + ATP = a ribonucleoside 5'-triphosphate + ADP</text>
        <dbReference type="Rhea" id="RHEA:18113"/>
        <dbReference type="ChEBI" id="CHEBI:30616"/>
        <dbReference type="ChEBI" id="CHEBI:57930"/>
        <dbReference type="ChEBI" id="CHEBI:61557"/>
        <dbReference type="ChEBI" id="CHEBI:456216"/>
        <dbReference type="EC" id="2.7.4.6"/>
    </reaction>
</comment>
<gene>
    <name evidence="5" type="primary">LOC130494961</name>
</gene>
<dbReference type="GeneID" id="130494961"/>
<sequence>MDSISEDLTSPVPEIGGKTLLNHNVSGKFSKVKKKSFSLFLSCSTTQTKKISPLHRFALRFPSLIPFNDQARESVIIKVGEIISRFEKKGFKLIGLKMFQCPRQRGVLQSEDRNGGGIEGDRTGEARGKTESRGR</sequence>
<dbReference type="RefSeq" id="XP_056841814.1">
    <property type="nucleotide sequence ID" value="XM_056985834.1"/>
</dbReference>
<dbReference type="Proteomes" id="UP000504610">
    <property type="component" value="Chromosome 5"/>
</dbReference>
<proteinExistence type="predicted"/>
<name>A0A9W3BRF7_RAPSA</name>
<dbReference type="SUPFAM" id="SSF54919">
    <property type="entry name" value="Nucleoside diphosphate kinase, NDK"/>
    <property type="match status" value="1"/>
</dbReference>
<evidence type="ECO:0000256" key="2">
    <source>
        <dbReference type="ARBA" id="ARBA00000937"/>
    </source>
</evidence>
<reference evidence="5" key="2">
    <citation type="submission" date="2025-08" db="UniProtKB">
        <authorList>
            <consortium name="RefSeq"/>
        </authorList>
    </citation>
    <scope>IDENTIFICATION</scope>
    <source>
        <tissue evidence="5">Leaf</tissue>
    </source>
</reference>
<dbReference type="GO" id="GO:0004550">
    <property type="term" value="F:nucleoside diphosphate kinase activity"/>
    <property type="evidence" value="ECO:0007669"/>
    <property type="project" value="UniProtKB-EC"/>
</dbReference>